<reference evidence="2" key="1">
    <citation type="submission" date="2016-10" db="EMBL/GenBank/DDBJ databases">
        <authorList>
            <person name="Varghese N."/>
            <person name="Submissions S."/>
        </authorList>
    </citation>
    <scope>NUCLEOTIDE SEQUENCE [LARGE SCALE GENOMIC DNA]</scope>
    <source>
        <strain evidence="2">B48,IBRC-M 10115,DSM 25386,CECT 8001</strain>
    </source>
</reference>
<dbReference type="RefSeq" id="WP_090746093.1">
    <property type="nucleotide sequence ID" value="NZ_FOBW01000008.1"/>
</dbReference>
<dbReference type="OrthoDB" id="2454327at2"/>
<accession>A0A1H8DDY4</accession>
<dbReference type="AlphaFoldDB" id="A0A1H8DDY4"/>
<dbReference type="Pfam" id="PF10750">
    <property type="entry name" value="DUF2536"/>
    <property type="match status" value="1"/>
</dbReference>
<evidence type="ECO:0008006" key="3">
    <source>
        <dbReference type="Google" id="ProtNLM"/>
    </source>
</evidence>
<dbReference type="EMBL" id="FOBW01000008">
    <property type="protein sequence ID" value="SEN05014.1"/>
    <property type="molecule type" value="Genomic_DNA"/>
</dbReference>
<evidence type="ECO:0000313" key="2">
    <source>
        <dbReference type="Proteomes" id="UP000198553"/>
    </source>
</evidence>
<organism evidence="1 2">
    <name type="scientific">Mesobacillus persicus</name>
    <dbReference type="NCBI Taxonomy" id="930146"/>
    <lineage>
        <taxon>Bacteria</taxon>
        <taxon>Bacillati</taxon>
        <taxon>Bacillota</taxon>
        <taxon>Bacilli</taxon>
        <taxon>Bacillales</taxon>
        <taxon>Bacillaceae</taxon>
        <taxon>Mesobacillus</taxon>
    </lineage>
</organism>
<protein>
    <recommendedName>
        <fullName evidence="3">DUF2536 domain-containing protein</fullName>
    </recommendedName>
</protein>
<evidence type="ECO:0000313" key="1">
    <source>
        <dbReference type="EMBL" id="SEN05014.1"/>
    </source>
</evidence>
<proteinExistence type="predicted"/>
<dbReference type="Proteomes" id="UP000198553">
    <property type="component" value="Unassembled WGS sequence"/>
</dbReference>
<sequence length="79" mass="9068">MSLHLNLDFYEDKVEFFEAESIKVLEDKIHAQIEINKALMLSVHSVNHQMYVGEDGRRFYSAVVHFKLKQLAGSSLSGK</sequence>
<dbReference type="InterPro" id="IPR019686">
    <property type="entry name" value="DUF2536"/>
</dbReference>
<keyword evidence="2" id="KW-1185">Reference proteome</keyword>
<name>A0A1H8DDY4_9BACI</name>
<gene>
    <name evidence="1" type="ORF">SAMN05192533_108167</name>
</gene>